<keyword evidence="3" id="KW-1185">Reference proteome</keyword>
<dbReference type="GO" id="GO:0005737">
    <property type="term" value="C:cytoplasm"/>
    <property type="evidence" value="ECO:0007669"/>
    <property type="project" value="InterPro"/>
</dbReference>
<dbReference type="CDD" id="cd00332">
    <property type="entry name" value="PAL-HAL"/>
    <property type="match status" value="1"/>
</dbReference>
<dbReference type="Gene3D" id="1.10.274.20">
    <property type="entry name" value="Phenylalanine ammonia-lyase 1, domain 3"/>
    <property type="match status" value="1"/>
</dbReference>
<dbReference type="Gene3D" id="1.20.200.10">
    <property type="entry name" value="Fumarase/aspartase (Central domain)"/>
    <property type="match status" value="1"/>
</dbReference>
<dbReference type="InterPro" id="IPR024083">
    <property type="entry name" value="Fumarase/histidase_N"/>
</dbReference>
<sequence length="800" mass="85762">MHFPAEEDHAEQGELIAISAFLSPAQLEALQANLQESPLVRTSDEYKSSRGRPAQLSALRNDSITDSLQLETQKFASSGVTSSRGLSPLPQPSTFLERVSRHQGDLRCAVSGGASPAPSVEINGDELIMADVASVAYYGAKVHITADEHTRQRIADSVNFLKEHLDDGGVVYGVNTGFGGSATTRSADLVNTQRGLVQLLNSGIILTPEDKKSEVLSSLNKHDMSRPAVRGSMLVRANCLLRGHSAVRIDVIETLIKLLNLDFIPMVPLRGSISASGDLSPLSYIAGALTGSPDILIDCLLQDGSREIMTADKALGLAGLRPIVMGPKEGLGMLNGTSVSCAVACLALHETQYLALAAQVLTGMCTEAMGGCADNYHPFISRIRPHPGQIETAANIYCQISGSRLVSGKTGAAGELYQDRYALRTASQWIGPYLEDLSLSIDQLTIELNSTTDNPLVDPISRTVHNGGNFQAVAVTSAVEKARLALQMIGKLLFAQCTELINPMMNNILPPNLCFDDPSTSFTFKGVDINMAAYMGELAFLANPVSSHVQSAEMHNQALNSLALVSARFTLDAVEVVSLMTAAYLYAACQALDLHALFKESSKLILSAARSAFDAHFPLESAFANNPSAAETCWTTLAAAIHAGLIEYKIKNRLDRARLTAEATVLPLTKALLAINPTNTAIFANLTTWLPTLTAIIADSLLTARQRFASASPGGPTTLRYLSPGSARMYRFIRETLNVPLHRGLIEDPNFPDAELQGITLEDPEKERKTTGSRIGVIYKAIREGCRKGGFGEVVVSCLS</sequence>
<organism evidence="4">
    <name type="scientific">Dissoconium aciculare CBS 342.82</name>
    <dbReference type="NCBI Taxonomy" id="1314786"/>
    <lineage>
        <taxon>Eukaryota</taxon>
        <taxon>Fungi</taxon>
        <taxon>Dikarya</taxon>
        <taxon>Ascomycota</taxon>
        <taxon>Pezizomycotina</taxon>
        <taxon>Dothideomycetes</taxon>
        <taxon>Dothideomycetidae</taxon>
        <taxon>Mycosphaerellales</taxon>
        <taxon>Dissoconiaceae</taxon>
        <taxon>Dissoconium</taxon>
    </lineage>
</organism>
<name>A0A6J3M526_9PEZI</name>
<dbReference type="AlphaFoldDB" id="A0A6J3M526"/>
<dbReference type="PROSITE" id="PS00488">
    <property type="entry name" value="PAL_HISTIDASE"/>
    <property type="match status" value="1"/>
</dbReference>
<dbReference type="PANTHER" id="PTHR10362">
    <property type="entry name" value="HISTIDINE AMMONIA-LYASE"/>
    <property type="match status" value="1"/>
</dbReference>
<dbReference type="InterPro" id="IPR005922">
    <property type="entry name" value="Phe_NH3-lyase"/>
</dbReference>
<reference evidence="4" key="2">
    <citation type="submission" date="2020-04" db="EMBL/GenBank/DDBJ databases">
        <authorList>
            <consortium name="NCBI Genome Project"/>
        </authorList>
    </citation>
    <scope>NUCLEOTIDE SEQUENCE</scope>
    <source>
        <strain evidence="4">CBS 342.82</strain>
    </source>
</reference>
<proteinExistence type="inferred from homology"/>
<dbReference type="GO" id="GO:0006559">
    <property type="term" value="P:L-phenylalanine catabolic process"/>
    <property type="evidence" value="ECO:0007669"/>
    <property type="project" value="InterPro"/>
</dbReference>
<dbReference type="InterPro" id="IPR023144">
    <property type="entry name" value="Phe_NH3-lyase_shielding_dom_sf"/>
</dbReference>
<dbReference type="SUPFAM" id="SSF48557">
    <property type="entry name" value="L-aspartase-like"/>
    <property type="match status" value="1"/>
</dbReference>
<dbReference type="InterPro" id="IPR001106">
    <property type="entry name" value="Aromatic_Lyase"/>
</dbReference>
<evidence type="ECO:0000256" key="1">
    <source>
        <dbReference type="ARBA" id="ARBA00007238"/>
    </source>
</evidence>
<dbReference type="RefSeq" id="XP_033460181.1">
    <property type="nucleotide sequence ID" value="XM_033604909.1"/>
</dbReference>
<evidence type="ECO:0000313" key="3">
    <source>
        <dbReference type="Proteomes" id="UP000504637"/>
    </source>
</evidence>
<dbReference type="Pfam" id="PF00221">
    <property type="entry name" value="Lyase_aromatic"/>
    <property type="match status" value="1"/>
</dbReference>
<dbReference type="InterPro" id="IPR008948">
    <property type="entry name" value="L-Aspartase-like"/>
</dbReference>
<dbReference type="GO" id="GO:0016841">
    <property type="term" value="F:ammonia-lyase activity"/>
    <property type="evidence" value="ECO:0007669"/>
    <property type="project" value="InterPro"/>
</dbReference>
<dbReference type="GeneID" id="54362709"/>
<comment type="similarity">
    <text evidence="1 2">Belongs to the PAL/histidase family.</text>
</comment>
<dbReference type="NCBIfam" id="TIGR01226">
    <property type="entry name" value="phe_am_lyase"/>
    <property type="match status" value="1"/>
</dbReference>
<gene>
    <name evidence="4" type="ORF">K489DRAFT_380547</name>
</gene>
<dbReference type="Gene3D" id="1.10.275.10">
    <property type="entry name" value="Fumarase/aspartase (N-terminal domain)"/>
    <property type="match status" value="1"/>
</dbReference>
<keyword evidence="2" id="KW-0456">Lyase</keyword>
<evidence type="ECO:0000313" key="4">
    <source>
        <dbReference type="RefSeq" id="XP_033460181.1"/>
    </source>
</evidence>
<dbReference type="InterPro" id="IPR022313">
    <property type="entry name" value="Phe/His_NH3-lyase_AS"/>
</dbReference>
<accession>A0A6J3M526</accession>
<protein>
    <submittedName>
        <fullName evidence="4">Phenylalanine ammonia-lyase</fullName>
    </submittedName>
</protein>
<reference evidence="4" key="3">
    <citation type="submission" date="2025-08" db="UniProtKB">
        <authorList>
            <consortium name="RefSeq"/>
        </authorList>
    </citation>
    <scope>IDENTIFICATION</scope>
    <source>
        <strain evidence="4">CBS 342.82</strain>
    </source>
</reference>
<dbReference type="OrthoDB" id="10051290at2759"/>
<reference evidence="4" key="1">
    <citation type="submission" date="2020-01" db="EMBL/GenBank/DDBJ databases">
        <authorList>
            <consortium name="DOE Joint Genome Institute"/>
            <person name="Haridas S."/>
            <person name="Albert R."/>
            <person name="Binder M."/>
            <person name="Bloem J."/>
            <person name="Labutti K."/>
            <person name="Salamov A."/>
            <person name="Andreopoulos B."/>
            <person name="Baker S.E."/>
            <person name="Barry K."/>
            <person name="Bills G."/>
            <person name="Bluhm B.H."/>
            <person name="Cannon C."/>
            <person name="Castanera R."/>
            <person name="Culley D.E."/>
            <person name="Daum C."/>
            <person name="Ezra D."/>
            <person name="Gonzalez J.B."/>
            <person name="Henrissat B."/>
            <person name="Kuo A."/>
            <person name="Liang C."/>
            <person name="Lipzen A."/>
            <person name="Lutzoni F."/>
            <person name="Magnuson J."/>
            <person name="Mondo S."/>
            <person name="Nolan M."/>
            <person name="Ohm R."/>
            <person name="Pangilinan J."/>
            <person name="Park H.-J."/>
            <person name="Ramirez L."/>
            <person name="Alfaro M."/>
            <person name="Sun H."/>
            <person name="Tritt A."/>
            <person name="Yoshinaga Y."/>
            <person name="Zwiers L.-H."/>
            <person name="Turgeon B.G."/>
            <person name="Goodwin S.B."/>
            <person name="Spatafora J.W."/>
            <person name="Crous P.W."/>
            <person name="Grigoriev I.V."/>
        </authorList>
    </citation>
    <scope>NUCLEOTIDE SEQUENCE</scope>
    <source>
        <strain evidence="4">CBS 342.82</strain>
    </source>
</reference>
<evidence type="ECO:0000256" key="2">
    <source>
        <dbReference type="RuleBase" id="RU003954"/>
    </source>
</evidence>
<dbReference type="Proteomes" id="UP000504637">
    <property type="component" value="Unplaced"/>
</dbReference>